<dbReference type="SUPFAM" id="SSF49410">
    <property type="entry name" value="Alpha-macroglobulin receptor domain"/>
    <property type="match status" value="1"/>
</dbReference>
<dbReference type="Pfam" id="PF07678">
    <property type="entry name" value="TED_complement"/>
    <property type="match status" value="1"/>
</dbReference>
<dbReference type="InterPro" id="IPR011626">
    <property type="entry name" value="Alpha-macroglobulin_TED"/>
</dbReference>
<comment type="similarity">
    <text evidence="1">Belongs to the protease inhibitor I39 (alpha-2-macroglobulin) family.</text>
</comment>
<evidence type="ECO:0000256" key="3">
    <source>
        <dbReference type="ARBA" id="ARBA00022729"/>
    </source>
</evidence>
<sequence length="1451" mass="161958">MYKFRKTTGLERRSLDLSVEEIALTTNDASTSSRPALQRVLTCSCFLTPVPPNLTPPFFVVVAPEKVRPYCDLDVAVTIVGSSQPVSVSLGLYGTEKDNTFIKTSVITVEPNSTSIAKIPVKDLRPDEYNLSVHGDENFKFETTKNLHFVEKFQSIFVQTDRAMYKPGHKVLFRVLVLDSKLKPSSLNKIDVLLKDGQNNRVKEWKKVEASKGIYSNEIQLSANPVLGDWTIIVKANGKEIVKKFTVAEYVLPKFEVNVDVPQHATYFNSTVPVTVSAKYTFGQPVKGEATIKVRPHYTFFKEDVQENSKTIRADPIGKTEIDVVHALKLEDNQFYERTILFDVAFKEDLTDKVLNGSATLKLHHARCKVDFQKVVDFLTPGDLYKTLLKISNWDDTPYVSSKNTPVRVRYGKGWADRENAPWKDYQLPATGVIELNFKTQEGTEVLNIEAEYMGVSAYDTVVKKQKEDCRNSSSLDLVVLNDKLAIGDHVEVDVLTKGDAVFLSYHVIGRGQMTEAKTKILSEGQRIVRLKIPITSNMAPFCHIVLLYISNKGELVAAEKEIKVENVLCNFLKITPAHSETQPGKETTINIESKPNSIIGLMGVDQSVILLKKGNDISRDDIENDLRGYENTWFGNMKTWGRSRRSTIGWLPGYSVRDIFSRAGTVVLTNAFIPEEKLMAPVRSACLFGATSTTSSFQNHAAPMMAEVMSCSLATSLPQEPDLPPVVIRSVFPETWIWNFEDVGPQGKISVPKVVPDTITSWVISGFSLSPEFGLGITDDPSEVRVFRPFFISLNLPYSVTREETMLLPVNVFNYMNQELKVEVTLENPGWFYFASPQSSLQGKRKRGDSEPSRTKTVVVASNNAATVHFAITPTQTGYMDIKAIAKSALAGDGVTRKLLVKPEGETQYRTKGILVDLRTKKELMMEVALDIPTDIVPESEIIEVSLIGDLLGTALENLDKLIRQPFGCGEQNMLNFVPNIVILDYLKASNLLTSSVQHKALKYLELGYQRELTYKRKDNSFSAFGEQDKHGSTWLTAFVAKSFKQAQKFIDIESSAIIEPLRWISSNQNRNGSFPEVGEVCHKSMQGGASNGLALTAYVLTAFIECTTITDEFKDTIDRAARFIIEQIEKGNADTYSLAVTSYALNFAGHPSNDKAFQLLETKSKTEGESKWWTKDLEKAKEPEGNPWNVCIPNAINVEMTAYAMMSYLYRNMHTEALPILRWLLAQQNDQGGFASTQDTVVALGAIAKLAKKIVDNTKDMSVAFEYPPGGSTKLKLNKDNAMVLQKAELHSKQVRTITVDAKGTGLGIAQISYRYNVNKKGEFPLFNLAPKVDQSSTKDHLLLAVTISFTGGKESNMAVMEVTLPSGFTIDDEGVKALKMTDKIKKVETKDDDTVVILYFDKVTSESMCSVISAYRSFKIAKQRPVPVTIYDYYDNCKFPKISYLDRG</sequence>
<proteinExistence type="inferred from homology"/>
<keyword evidence="5" id="KW-0722">Serine protease inhibitor</keyword>
<keyword evidence="6" id="KW-0882">Thioester bond</keyword>
<evidence type="ECO:0000256" key="4">
    <source>
        <dbReference type="ARBA" id="ARBA00022859"/>
    </source>
</evidence>
<protein>
    <recommendedName>
        <fullName evidence="11">TEP1-F</fullName>
    </recommendedName>
</protein>
<reference evidence="15" key="1">
    <citation type="journal article" date="2021" name="Mol. Ecol. Resour.">
        <title>Apolygus lucorum genome provides insights into omnivorousness and mesophyll feeding.</title>
        <authorList>
            <person name="Liu Y."/>
            <person name="Liu H."/>
            <person name="Wang H."/>
            <person name="Huang T."/>
            <person name="Liu B."/>
            <person name="Yang B."/>
            <person name="Yin L."/>
            <person name="Li B."/>
            <person name="Zhang Y."/>
            <person name="Zhang S."/>
            <person name="Jiang F."/>
            <person name="Zhang X."/>
            <person name="Ren Y."/>
            <person name="Wang B."/>
            <person name="Wang S."/>
            <person name="Lu Y."/>
            <person name="Wu K."/>
            <person name="Fan W."/>
            <person name="Wang G."/>
        </authorList>
    </citation>
    <scope>NUCLEOTIDE SEQUENCE</scope>
    <source>
        <strain evidence="15">12Hb</strain>
    </source>
</reference>
<evidence type="ECO:0000256" key="10">
    <source>
        <dbReference type="ARBA" id="ARBA00063781"/>
    </source>
</evidence>
<dbReference type="Pfam" id="PF07677">
    <property type="entry name" value="A2M_recep"/>
    <property type="match status" value="1"/>
</dbReference>
<evidence type="ECO:0000256" key="5">
    <source>
        <dbReference type="ARBA" id="ARBA00022900"/>
    </source>
</evidence>
<dbReference type="PROSITE" id="PS00477">
    <property type="entry name" value="ALPHA_2_MACROGLOBULIN"/>
    <property type="match status" value="1"/>
</dbReference>
<dbReference type="OrthoDB" id="9998011at2759"/>
<keyword evidence="7" id="KW-1015">Disulfide bond</keyword>
<evidence type="ECO:0000259" key="14">
    <source>
        <dbReference type="SMART" id="SM01361"/>
    </source>
</evidence>
<evidence type="ECO:0000259" key="13">
    <source>
        <dbReference type="SMART" id="SM01360"/>
    </source>
</evidence>
<dbReference type="Gene3D" id="2.60.40.2950">
    <property type="match status" value="1"/>
</dbReference>
<dbReference type="EMBL" id="WIXP02000011">
    <property type="protein sequence ID" value="KAF6202483.1"/>
    <property type="molecule type" value="Genomic_DNA"/>
</dbReference>
<dbReference type="InterPro" id="IPR047565">
    <property type="entry name" value="Alpha-macroglob_thiol-ester_cl"/>
</dbReference>
<name>A0A8S9X0L1_APOLU</name>
<dbReference type="Pfam" id="PF17791">
    <property type="entry name" value="MG3"/>
    <property type="match status" value="1"/>
</dbReference>
<dbReference type="InterPro" id="IPR011625">
    <property type="entry name" value="A2M_N_BRD"/>
</dbReference>
<evidence type="ECO:0000313" key="15">
    <source>
        <dbReference type="EMBL" id="KAF6202483.1"/>
    </source>
</evidence>
<keyword evidence="3" id="KW-0732">Signal</keyword>
<dbReference type="FunFam" id="2.60.40.1930:FF:000001">
    <property type="entry name" value="CD109 isoform 3"/>
    <property type="match status" value="1"/>
</dbReference>
<dbReference type="InterPro" id="IPR041555">
    <property type="entry name" value="MG3"/>
</dbReference>
<feature type="domain" description="Alpha-2-macroglobulin bait region" evidence="12">
    <location>
        <begin position="476"/>
        <end position="612"/>
    </location>
</feature>
<dbReference type="Gene3D" id="2.20.130.20">
    <property type="match status" value="1"/>
</dbReference>
<dbReference type="PANTHER" id="PTHR11412">
    <property type="entry name" value="MACROGLOBULIN / COMPLEMENT"/>
    <property type="match status" value="1"/>
</dbReference>
<evidence type="ECO:0000313" key="16">
    <source>
        <dbReference type="Proteomes" id="UP000466442"/>
    </source>
</evidence>
<evidence type="ECO:0000256" key="2">
    <source>
        <dbReference type="ARBA" id="ARBA00022690"/>
    </source>
</evidence>
<dbReference type="Gene3D" id="1.50.10.20">
    <property type="match status" value="1"/>
</dbReference>
<dbReference type="Gene3D" id="2.60.40.1930">
    <property type="match status" value="2"/>
</dbReference>
<comment type="caution">
    <text evidence="15">The sequence shown here is derived from an EMBL/GenBank/DDBJ whole genome shotgun (WGS) entry which is preliminary data.</text>
</comment>
<dbReference type="Proteomes" id="UP000466442">
    <property type="component" value="Unassembled WGS sequence"/>
</dbReference>
<dbReference type="Gene3D" id="2.60.40.1940">
    <property type="match status" value="1"/>
</dbReference>
<dbReference type="PANTHER" id="PTHR11412:SF136">
    <property type="entry name" value="CD109 ANTIGEN"/>
    <property type="match status" value="1"/>
</dbReference>
<dbReference type="InterPro" id="IPR050473">
    <property type="entry name" value="A2M/Complement_sys"/>
</dbReference>
<dbReference type="SUPFAM" id="SSF81296">
    <property type="entry name" value="E set domains"/>
    <property type="match status" value="1"/>
</dbReference>
<dbReference type="GO" id="GO:0004867">
    <property type="term" value="F:serine-type endopeptidase inhibitor activity"/>
    <property type="evidence" value="ECO:0007669"/>
    <property type="project" value="UniProtKB-KW"/>
</dbReference>
<dbReference type="InterPro" id="IPR001599">
    <property type="entry name" value="Macroglobln_a2"/>
</dbReference>
<dbReference type="InterPro" id="IPR041813">
    <property type="entry name" value="A2M_TED"/>
</dbReference>
<dbReference type="SMART" id="SM01419">
    <property type="entry name" value="Thiol-ester_cl"/>
    <property type="match status" value="1"/>
</dbReference>
<dbReference type="SMART" id="SM01361">
    <property type="entry name" value="A2M_recep"/>
    <property type="match status" value="1"/>
</dbReference>
<dbReference type="Pfam" id="PF01835">
    <property type="entry name" value="MG2"/>
    <property type="match status" value="1"/>
</dbReference>
<dbReference type="InterPro" id="IPR019742">
    <property type="entry name" value="MacrogloblnA2_CS"/>
</dbReference>
<evidence type="ECO:0000256" key="7">
    <source>
        <dbReference type="ARBA" id="ARBA00023157"/>
    </source>
</evidence>
<gene>
    <name evidence="15" type="ORF">GE061_002879</name>
</gene>
<dbReference type="Gene3D" id="6.20.50.160">
    <property type="match status" value="1"/>
</dbReference>
<comment type="subunit">
    <text evidence="10">Heterodimer of a TEP1-N chain and an TEP1-C chain non-covalently linked. Forms a complex composed of TEP1-N and TEP1-C heterodimer, LRIM1 and APL1C; the interaction stabilizes TEP1-N and TEP1-C heterodimer, prevents its binding to tissues while circulating in the hemolymph and protects the thioester bond from hydrolysis. Mature TEP1 and to a lesser extent full-length TEP1 interact with SPCLIP1; the interaction is induced by microbial infection.</text>
</comment>
<dbReference type="InterPro" id="IPR013783">
    <property type="entry name" value="Ig-like_fold"/>
</dbReference>
<evidence type="ECO:0000256" key="11">
    <source>
        <dbReference type="ARBA" id="ARBA00078071"/>
    </source>
</evidence>
<dbReference type="SMART" id="SM01360">
    <property type="entry name" value="A2M"/>
    <property type="match status" value="1"/>
</dbReference>
<dbReference type="Pfam" id="PF00207">
    <property type="entry name" value="A2M"/>
    <property type="match status" value="1"/>
</dbReference>
<accession>A0A8S9X0L1</accession>
<comment type="function">
    <text evidence="9">Binds covalently through a thioester bond to the pathogen surface resulting in pathogen clearance.</text>
</comment>
<dbReference type="Pfam" id="PF07703">
    <property type="entry name" value="A2M_BRD"/>
    <property type="match status" value="1"/>
</dbReference>
<dbReference type="FunFam" id="1.50.10.20:FF:000001">
    <property type="entry name" value="CD109 isoform 1"/>
    <property type="match status" value="1"/>
</dbReference>
<dbReference type="InterPro" id="IPR014756">
    <property type="entry name" value="Ig_E-set"/>
</dbReference>
<keyword evidence="2" id="KW-0646">Protease inhibitor</keyword>
<dbReference type="InterPro" id="IPR036595">
    <property type="entry name" value="A-macroglobulin_rcpt-bd_sf"/>
</dbReference>
<dbReference type="SUPFAM" id="SSF48239">
    <property type="entry name" value="Terpenoid cyclases/Protein prenyltransferases"/>
    <property type="match status" value="1"/>
</dbReference>
<dbReference type="Gene3D" id="2.60.40.10">
    <property type="entry name" value="Immunoglobulins"/>
    <property type="match status" value="2"/>
</dbReference>
<dbReference type="InterPro" id="IPR009048">
    <property type="entry name" value="A-macroglobulin_rcpt-bd"/>
</dbReference>
<dbReference type="InterPro" id="IPR008930">
    <property type="entry name" value="Terpenoid_cyclase/PrenylTrfase"/>
</dbReference>
<dbReference type="Gene3D" id="2.60.40.690">
    <property type="entry name" value="Alpha-macroglobulin, receptor-binding domain"/>
    <property type="match status" value="1"/>
</dbReference>
<dbReference type="SMART" id="SM01359">
    <property type="entry name" value="A2M_N_2"/>
    <property type="match status" value="1"/>
</dbReference>
<evidence type="ECO:0000256" key="9">
    <source>
        <dbReference type="ARBA" id="ARBA00057615"/>
    </source>
</evidence>
<evidence type="ECO:0000256" key="8">
    <source>
        <dbReference type="ARBA" id="ARBA00023180"/>
    </source>
</evidence>
<keyword evidence="8" id="KW-0325">Glycoprotein</keyword>
<dbReference type="GO" id="GO:0005615">
    <property type="term" value="C:extracellular space"/>
    <property type="evidence" value="ECO:0007669"/>
    <property type="project" value="InterPro"/>
</dbReference>
<dbReference type="GO" id="GO:0002376">
    <property type="term" value="P:immune system process"/>
    <property type="evidence" value="ECO:0007669"/>
    <property type="project" value="UniProtKB-KW"/>
</dbReference>
<feature type="domain" description="Alpha-2-macroglobulin" evidence="13">
    <location>
        <begin position="736"/>
        <end position="827"/>
    </location>
</feature>
<dbReference type="Gene3D" id="2.60.120.1540">
    <property type="match status" value="1"/>
</dbReference>
<evidence type="ECO:0000256" key="1">
    <source>
        <dbReference type="ARBA" id="ARBA00010952"/>
    </source>
</evidence>
<keyword evidence="4" id="KW-0391">Immunity</keyword>
<dbReference type="CDD" id="cd02897">
    <property type="entry name" value="A2M_2"/>
    <property type="match status" value="1"/>
</dbReference>
<organism evidence="15 16">
    <name type="scientific">Apolygus lucorum</name>
    <name type="common">Small green plant bug</name>
    <name type="synonym">Lygocoris lucorum</name>
    <dbReference type="NCBI Taxonomy" id="248454"/>
    <lineage>
        <taxon>Eukaryota</taxon>
        <taxon>Metazoa</taxon>
        <taxon>Ecdysozoa</taxon>
        <taxon>Arthropoda</taxon>
        <taxon>Hexapoda</taxon>
        <taxon>Insecta</taxon>
        <taxon>Pterygota</taxon>
        <taxon>Neoptera</taxon>
        <taxon>Paraneoptera</taxon>
        <taxon>Hemiptera</taxon>
        <taxon>Heteroptera</taxon>
        <taxon>Panheteroptera</taxon>
        <taxon>Cimicomorpha</taxon>
        <taxon>Miridae</taxon>
        <taxon>Mirini</taxon>
        <taxon>Apolygus</taxon>
    </lineage>
</organism>
<dbReference type="InterPro" id="IPR002890">
    <property type="entry name" value="MG2"/>
</dbReference>
<keyword evidence="16" id="KW-1185">Reference proteome</keyword>
<feature type="domain" description="Alpha-macroglobulin receptor-binding" evidence="14">
    <location>
        <begin position="1358"/>
        <end position="1447"/>
    </location>
</feature>
<evidence type="ECO:0000256" key="6">
    <source>
        <dbReference type="ARBA" id="ARBA00022966"/>
    </source>
</evidence>
<evidence type="ECO:0000259" key="12">
    <source>
        <dbReference type="SMART" id="SM01359"/>
    </source>
</evidence>